<dbReference type="RefSeq" id="WP_009135753.1">
    <property type="nucleotide sequence ID" value="NZ_JH594596.1"/>
</dbReference>
<accession>H1DEB9</accession>
<dbReference type="HOGENOM" id="CLU_1341030_0_0_10"/>
<sequence>MHERFEPDEKWLREVTDCLYWSLMYDWDIPKHIRDHYGLTEDYRLYHQLNAMKNDEYRQKRLLGEIPDVLEIDARLTHRAEELFERLCPHPPVEYLDKLNTELERLGQIAAIPESVHDILHVHPGFLAKYGIDKNASATERSCQAEKAYRELDARFVRMTGRRPYADELFATIRSKREDSRIENRTRQAQRAILRNLPTKGRKFGI</sequence>
<keyword evidence="2" id="KW-1185">Reference proteome</keyword>
<dbReference type="STRING" id="742817.HMPREF9449_00605"/>
<reference evidence="1 2" key="1">
    <citation type="submission" date="2012-01" db="EMBL/GenBank/DDBJ databases">
        <title>The Genome Sequence of Odoribacter laneus YIT 12061.</title>
        <authorList>
            <consortium name="The Broad Institute Genome Sequencing Platform"/>
            <person name="Earl A."/>
            <person name="Ward D."/>
            <person name="Feldgarden M."/>
            <person name="Gevers D."/>
            <person name="Morotomi M."/>
            <person name="Young S.K."/>
            <person name="Zeng Q."/>
            <person name="Gargeya S."/>
            <person name="Fitzgerald M."/>
            <person name="Haas B."/>
            <person name="Abouelleil A."/>
            <person name="Alvarado L."/>
            <person name="Arachchi H.M."/>
            <person name="Berlin A."/>
            <person name="Chapman S.B."/>
            <person name="Gearin G."/>
            <person name="Goldberg J."/>
            <person name="Griggs A."/>
            <person name="Gujja S."/>
            <person name="Hansen M."/>
            <person name="Heiman D."/>
            <person name="Howarth C."/>
            <person name="Larimer J."/>
            <person name="Lui A."/>
            <person name="MacDonald P.J.P."/>
            <person name="McCowen C."/>
            <person name="Montmayeur A."/>
            <person name="Murphy C."/>
            <person name="Neiman D."/>
            <person name="Pearson M."/>
            <person name="Priest M."/>
            <person name="Roberts A."/>
            <person name="Saif S."/>
            <person name="Shea T."/>
            <person name="Sisk P."/>
            <person name="Stolte C."/>
            <person name="Sykes S."/>
            <person name="Wortman J."/>
            <person name="Nusbaum C."/>
            <person name="Birren B."/>
        </authorList>
    </citation>
    <scope>NUCLEOTIDE SEQUENCE [LARGE SCALE GENOMIC DNA]</scope>
    <source>
        <strain evidence="1 2">YIT 12061</strain>
    </source>
</reference>
<dbReference type="EMBL" id="ADMC01000007">
    <property type="protein sequence ID" value="EHP50016.1"/>
    <property type="molecule type" value="Genomic_DNA"/>
</dbReference>
<dbReference type="PATRIC" id="fig|742817.3.peg.644"/>
<dbReference type="eggNOG" id="ENOG50326XQ">
    <property type="taxonomic scope" value="Bacteria"/>
</dbReference>
<evidence type="ECO:0000313" key="2">
    <source>
        <dbReference type="Proteomes" id="UP000004892"/>
    </source>
</evidence>
<gene>
    <name evidence="1" type="ORF">HMPREF9449_00605</name>
</gene>
<protein>
    <submittedName>
        <fullName evidence="1">Uncharacterized protein</fullName>
    </submittedName>
</protein>
<comment type="caution">
    <text evidence="1">The sequence shown here is derived from an EMBL/GenBank/DDBJ whole genome shotgun (WGS) entry which is preliminary data.</text>
</comment>
<name>H1DEB9_9BACT</name>
<dbReference type="Proteomes" id="UP000004892">
    <property type="component" value="Unassembled WGS sequence"/>
</dbReference>
<organism evidence="1 2">
    <name type="scientific">Odoribacter laneus YIT 12061</name>
    <dbReference type="NCBI Taxonomy" id="742817"/>
    <lineage>
        <taxon>Bacteria</taxon>
        <taxon>Pseudomonadati</taxon>
        <taxon>Bacteroidota</taxon>
        <taxon>Bacteroidia</taxon>
        <taxon>Bacteroidales</taxon>
        <taxon>Odoribacteraceae</taxon>
        <taxon>Odoribacter</taxon>
    </lineage>
</organism>
<dbReference type="GeneID" id="98068240"/>
<proteinExistence type="predicted"/>
<evidence type="ECO:0000313" key="1">
    <source>
        <dbReference type="EMBL" id="EHP50016.1"/>
    </source>
</evidence>
<dbReference type="AlphaFoldDB" id="H1DEB9"/>